<dbReference type="InterPro" id="IPR003544">
    <property type="entry name" value="Cyt_c_biogenesis_CcmB"/>
</dbReference>
<reference evidence="9 10" key="1">
    <citation type="submission" date="2020-02" db="EMBL/GenBank/DDBJ databases">
        <title>Out from the shadows clarifying the taxonomy of the family Cryomorphaceae and related taxa by utilizing the GTDB taxonomic framework.</title>
        <authorList>
            <person name="Bowman J.P."/>
        </authorList>
    </citation>
    <scope>NUCLEOTIDE SEQUENCE [LARGE SCALE GENOMIC DNA]</scope>
    <source>
        <strain evidence="9 10">QSSC 1-22</strain>
    </source>
</reference>
<evidence type="ECO:0000313" key="9">
    <source>
        <dbReference type="EMBL" id="NEN23954.1"/>
    </source>
</evidence>
<evidence type="ECO:0000256" key="3">
    <source>
        <dbReference type="ARBA" id="ARBA00022448"/>
    </source>
</evidence>
<evidence type="ECO:0000256" key="4">
    <source>
        <dbReference type="ARBA" id="ARBA00022692"/>
    </source>
</evidence>
<dbReference type="PANTHER" id="PTHR30070">
    <property type="entry name" value="HEME EXPORTER PROTEIN B"/>
    <property type="match status" value="1"/>
</dbReference>
<feature type="transmembrane region" description="Helical" evidence="8">
    <location>
        <begin position="52"/>
        <end position="70"/>
    </location>
</feature>
<comment type="similarity">
    <text evidence="2">Belongs to the CcmB/CycW/HelB family.</text>
</comment>
<dbReference type="Proteomes" id="UP000486602">
    <property type="component" value="Unassembled WGS sequence"/>
</dbReference>
<evidence type="ECO:0000313" key="10">
    <source>
        <dbReference type="Proteomes" id="UP000486602"/>
    </source>
</evidence>
<dbReference type="RefSeq" id="WP_163285345.1">
    <property type="nucleotide sequence ID" value="NZ_JAAGVY010000017.1"/>
</dbReference>
<dbReference type="AlphaFoldDB" id="A0A7K3WR58"/>
<evidence type="ECO:0000256" key="2">
    <source>
        <dbReference type="ARBA" id="ARBA00010544"/>
    </source>
</evidence>
<feature type="transmembrane region" description="Helical" evidence="8">
    <location>
        <begin position="21"/>
        <end position="40"/>
    </location>
</feature>
<sequence>MLQEIKAIISKDLRMEWRQKHALGSIFLYVIASIFVAYMGFKQIVDVPTWNALFWIIVLFAAFNAAARSFSVESSGRRLYLFTLARPESVIIGKMLYNAFLLLVMVFASFAAYALMLGTGPLENANWGSVALALTLGAVGLGFTLTLVSALAAQTDNNLGLMAVLGLPVILPMLLILIRFSKNAIDGIAWSQNGAYAWQLLAISVMSLGLSYILFPYLWRE</sequence>
<keyword evidence="10" id="KW-1185">Reference proteome</keyword>
<evidence type="ECO:0000256" key="5">
    <source>
        <dbReference type="ARBA" id="ARBA00022748"/>
    </source>
</evidence>
<feature type="transmembrane region" description="Helical" evidence="8">
    <location>
        <begin position="159"/>
        <end position="178"/>
    </location>
</feature>
<feature type="transmembrane region" description="Helical" evidence="8">
    <location>
        <begin position="198"/>
        <end position="219"/>
    </location>
</feature>
<organism evidence="9 10">
    <name type="scientific">Cryomorpha ignava</name>
    <dbReference type="NCBI Taxonomy" id="101383"/>
    <lineage>
        <taxon>Bacteria</taxon>
        <taxon>Pseudomonadati</taxon>
        <taxon>Bacteroidota</taxon>
        <taxon>Flavobacteriia</taxon>
        <taxon>Flavobacteriales</taxon>
        <taxon>Cryomorphaceae</taxon>
        <taxon>Cryomorpha</taxon>
    </lineage>
</organism>
<evidence type="ECO:0000256" key="6">
    <source>
        <dbReference type="ARBA" id="ARBA00022989"/>
    </source>
</evidence>
<dbReference type="GO" id="GO:0017004">
    <property type="term" value="P:cytochrome complex assembly"/>
    <property type="evidence" value="ECO:0007669"/>
    <property type="project" value="UniProtKB-KW"/>
</dbReference>
<dbReference type="EMBL" id="JAAGVY010000017">
    <property type="protein sequence ID" value="NEN23954.1"/>
    <property type="molecule type" value="Genomic_DNA"/>
</dbReference>
<accession>A0A7K3WR58</accession>
<dbReference type="PANTHER" id="PTHR30070:SF1">
    <property type="entry name" value="CYTOCHROME C BIOGENESIS B-RELATED"/>
    <property type="match status" value="1"/>
</dbReference>
<keyword evidence="5" id="KW-0201">Cytochrome c-type biogenesis</keyword>
<dbReference type="GO" id="GO:0015232">
    <property type="term" value="F:heme transmembrane transporter activity"/>
    <property type="evidence" value="ECO:0007669"/>
    <property type="project" value="InterPro"/>
</dbReference>
<dbReference type="GO" id="GO:0005886">
    <property type="term" value="C:plasma membrane"/>
    <property type="evidence" value="ECO:0007669"/>
    <property type="project" value="TreeGrafter"/>
</dbReference>
<evidence type="ECO:0000256" key="7">
    <source>
        <dbReference type="ARBA" id="ARBA00023136"/>
    </source>
</evidence>
<feature type="transmembrane region" description="Helical" evidence="8">
    <location>
        <begin position="127"/>
        <end position="152"/>
    </location>
</feature>
<proteinExistence type="inferred from homology"/>
<name>A0A7K3WR58_9FLAO</name>
<keyword evidence="4 8" id="KW-0812">Transmembrane</keyword>
<evidence type="ECO:0000256" key="8">
    <source>
        <dbReference type="SAM" id="Phobius"/>
    </source>
</evidence>
<dbReference type="Pfam" id="PF03379">
    <property type="entry name" value="CcmB"/>
    <property type="match status" value="1"/>
</dbReference>
<gene>
    <name evidence="9" type="ORF">G3O08_10630</name>
</gene>
<keyword evidence="3" id="KW-0813">Transport</keyword>
<comment type="caution">
    <text evidence="9">The sequence shown here is derived from an EMBL/GenBank/DDBJ whole genome shotgun (WGS) entry which is preliminary data.</text>
</comment>
<dbReference type="GO" id="GO:1903607">
    <property type="term" value="P:cytochrome c biosynthetic process"/>
    <property type="evidence" value="ECO:0007669"/>
    <property type="project" value="TreeGrafter"/>
</dbReference>
<evidence type="ECO:0000256" key="1">
    <source>
        <dbReference type="ARBA" id="ARBA00004141"/>
    </source>
</evidence>
<protein>
    <submittedName>
        <fullName evidence="9">ABC transporter permease</fullName>
    </submittedName>
</protein>
<keyword evidence="6 8" id="KW-1133">Transmembrane helix</keyword>
<keyword evidence="7 8" id="KW-0472">Membrane</keyword>
<comment type="subcellular location">
    <subcellularLocation>
        <location evidence="1">Membrane</location>
        <topology evidence="1">Multi-pass membrane protein</topology>
    </subcellularLocation>
</comment>
<feature type="transmembrane region" description="Helical" evidence="8">
    <location>
        <begin position="91"/>
        <end position="115"/>
    </location>
</feature>